<dbReference type="GO" id="GO:0008199">
    <property type="term" value="F:ferric iron binding"/>
    <property type="evidence" value="ECO:0007669"/>
    <property type="project" value="InterPro"/>
</dbReference>
<evidence type="ECO:0000256" key="1">
    <source>
        <dbReference type="ARBA" id="ARBA00001970"/>
    </source>
</evidence>
<dbReference type="InterPro" id="IPR008331">
    <property type="entry name" value="Ferritin_DPS_dom"/>
</dbReference>
<dbReference type="InterPro" id="IPR012347">
    <property type="entry name" value="Ferritin-like"/>
</dbReference>
<dbReference type="SUPFAM" id="SSF47240">
    <property type="entry name" value="Ferritin-like"/>
    <property type="match status" value="1"/>
</dbReference>
<dbReference type="GO" id="GO:0020037">
    <property type="term" value="F:heme binding"/>
    <property type="evidence" value="ECO:0007669"/>
    <property type="project" value="TreeGrafter"/>
</dbReference>
<evidence type="ECO:0000313" key="12">
    <source>
        <dbReference type="Proteomes" id="UP000095347"/>
    </source>
</evidence>
<dbReference type="CDD" id="cd00907">
    <property type="entry name" value="Bacterioferritin"/>
    <property type="match status" value="1"/>
</dbReference>
<dbReference type="Gene3D" id="1.20.1260.10">
    <property type="match status" value="1"/>
</dbReference>
<feature type="binding site" description="axial binding residue" evidence="8">
    <location>
        <position position="52"/>
    </location>
    <ligand>
        <name>heme b</name>
        <dbReference type="ChEBI" id="CHEBI:60344"/>
        <note>ligand shared between dimeric partners</note>
    </ligand>
    <ligandPart>
        <name>Fe</name>
        <dbReference type="ChEBI" id="CHEBI:18248"/>
    </ligandPart>
</feature>
<evidence type="ECO:0000256" key="5">
    <source>
        <dbReference type="ARBA" id="ARBA00022723"/>
    </source>
</evidence>
<protein>
    <recommendedName>
        <fullName evidence="7 9">Bacterioferritin</fullName>
    </recommendedName>
</protein>
<dbReference type="RefSeq" id="WP_069956942.1">
    <property type="nucleotide sequence ID" value="NZ_MCGG01000009.1"/>
</dbReference>
<comment type="similarity">
    <text evidence="2 7 9">Belongs to the bacterioferritin family.</text>
</comment>
<dbReference type="InterPro" id="IPR009040">
    <property type="entry name" value="Ferritin-like_diiron"/>
</dbReference>
<dbReference type="EMBL" id="MCGG01000009">
    <property type="protein sequence ID" value="OEJ69068.1"/>
    <property type="molecule type" value="Genomic_DNA"/>
</dbReference>
<dbReference type="PROSITE" id="PS50905">
    <property type="entry name" value="FERRITIN_LIKE"/>
    <property type="match status" value="1"/>
</dbReference>
<comment type="function">
    <text evidence="9">Iron-storage protein.</text>
</comment>
<gene>
    <name evidence="11" type="ORF">BEN30_05010</name>
</gene>
<dbReference type="OrthoDB" id="9800505at2"/>
<feature type="domain" description="Ferritin-like diiron" evidence="10">
    <location>
        <begin position="1"/>
        <end position="145"/>
    </location>
</feature>
<accession>A0A1E5QBQ5</accession>
<keyword evidence="5 7" id="KW-0479">Metal-binding</keyword>
<evidence type="ECO:0000256" key="7">
    <source>
        <dbReference type="PIRNR" id="PIRNR002560"/>
    </source>
</evidence>
<name>A0A1E5QBQ5_9PROT</name>
<evidence type="ECO:0000256" key="2">
    <source>
        <dbReference type="ARBA" id="ARBA00008093"/>
    </source>
</evidence>
<reference evidence="12" key="1">
    <citation type="submission" date="2016-07" db="EMBL/GenBank/DDBJ databases">
        <authorList>
            <person name="Florea S."/>
            <person name="Webb J.S."/>
            <person name="Jaromczyk J."/>
            <person name="Schardl C.L."/>
        </authorList>
    </citation>
    <scope>NUCLEOTIDE SEQUENCE [LARGE SCALE GENOMIC DNA]</scope>
    <source>
        <strain evidence="12">MV-1</strain>
    </source>
</reference>
<dbReference type="GO" id="GO:0004322">
    <property type="term" value="F:ferroxidase activity"/>
    <property type="evidence" value="ECO:0007669"/>
    <property type="project" value="TreeGrafter"/>
</dbReference>
<keyword evidence="6 7" id="KW-0408">Iron</keyword>
<feature type="binding site" evidence="8">
    <location>
        <position position="94"/>
    </location>
    <ligand>
        <name>Fe cation</name>
        <dbReference type="ChEBI" id="CHEBI:24875"/>
        <label>2</label>
    </ligand>
</feature>
<dbReference type="Pfam" id="PF00210">
    <property type="entry name" value="Ferritin"/>
    <property type="match status" value="1"/>
</dbReference>
<dbReference type="PANTHER" id="PTHR30295:SF0">
    <property type="entry name" value="BACTERIOFERRITIN"/>
    <property type="match status" value="1"/>
</dbReference>
<dbReference type="InterPro" id="IPR009078">
    <property type="entry name" value="Ferritin-like_SF"/>
</dbReference>
<evidence type="ECO:0000256" key="3">
    <source>
        <dbReference type="ARBA" id="ARBA00022434"/>
    </source>
</evidence>
<evidence type="ECO:0000313" key="11">
    <source>
        <dbReference type="EMBL" id="OEJ69068.1"/>
    </source>
</evidence>
<dbReference type="InterPro" id="IPR002024">
    <property type="entry name" value="Bacterioferritin"/>
</dbReference>
<keyword evidence="3 7" id="KW-0409">Iron storage</keyword>
<comment type="cofactor">
    <cofactor evidence="1">
        <name>heme b</name>
        <dbReference type="ChEBI" id="CHEBI:60344"/>
    </cofactor>
</comment>
<comment type="caution">
    <text evidence="11">The sequence shown here is derived from an EMBL/GenBank/DDBJ whole genome shotgun (WGS) entry which is preliminary data.</text>
</comment>
<dbReference type="GO" id="GO:0005829">
    <property type="term" value="C:cytosol"/>
    <property type="evidence" value="ECO:0007669"/>
    <property type="project" value="TreeGrafter"/>
</dbReference>
<dbReference type="PIRSF" id="PIRSF002560">
    <property type="entry name" value="Bacterioferritin"/>
    <property type="match status" value="1"/>
</dbReference>
<dbReference type="Proteomes" id="UP000095347">
    <property type="component" value="Unassembled WGS sequence"/>
</dbReference>
<evidence type="ECO:0000259" key="10">
    <source>
        <dbReference type="PROSITE" id="PS50905"/>
    </source>
</evidence>
<proteinExistence type="inferred from homology"/>
<feature type="binding site" evidence="8">
    <location>
        <position position="18"/>
    </location>
    <ligand>
        <name>Fe cation</name>
        <dbReference type="ChEBI" id="CHEBI:24875"/>
        <label>1</label>
    </ligand>
</feature>
<keyword evidence="4 9" id="KW-0349">Heme</keyword>
<evidence type="ECO:0000256" key="6">
    <source>
        <dbReference type="ARBA" id="ARBA00023004"/>
    </source>
</evidence>
<dbReference type="PROSITE" id="PS00549">
    <property type="entry name" value="BACTERIOFERRITIN"/>
    <property type="match status" value="1"/>
</dbReference>
<evidence type="ECO:0000256" key="9">
    <source>
        <dbReference type="RuleBase" id="RU000623"/>
    </source>
</evidence>
<dbReference type="PANTHER" id="PTHR30295">
    <property type="entry name" value="BACTERIOFERRITIN"/>
    <property type="match status" value="1"/>
</dbReference>
<evidence type="ECO:0000256" key="4">
    <source>
        <dbReference type="ARBA" id="ARBA00022617"/>
    </source>
</evidence>
<organism evidence="11 12">
    <name type="scientific">Magnetovibrio blakemorei</name>
    <dbReference type="NCBI Taxonomy" id="28181"/>
    <lineage>
        <taxon>Bacteria</taxon>
        <taxon>Pseudomonadati</taxon>
        <taxon>Pseudomonadota</taxon>
        <taxon>Alphaproteobacteria</taxon>
        <taxon>Rhodospirillales</taxon>
        <taxon>Magnetovibrionaceae</taxon>
        <taxon>Magnetovibrio</taxon>
    </lineage>
</organism>
<dbReference type="PRINTS" id="PR00601">
    <property type="entry name" value="BACFERRITIN"/>
</dbReference>
<dbReference type="STRING" id="28181.BEN30_05010"/>
<dbReference type="AlphaFoldDB" id="A0A1E5QBQ5"/>
<evidence type="ECO:0000256" key="8">
    <source>
        <dbReference type="PIRSR" id="PIRSR002560-1"/>
    </source>
</evidence>
<dbReference type="NCBIfam" id="TIGR00754">
    <property type="entry name" value="bfr"/>
    <property type="match status" value="1"/>
</dbReference>
<keyword evidence="12" id="KW-1185">Reference proteome</keyword>
<dbReference type="GO" id="GO:0006826">
    <property type="term" value="P:iron ion transport"/>
    <property type="evidence" value="ECO:0007669"/>
    <property type="project" value="InterPro"/>
</dbReference>
<dbReference type="GO" id="GO:0006879">
    <property type="term" value="P:intracellular iron ion homeostasis"/>
    <property type="evidence" value="ECO:0007669"/>
    <property type="project" value="UniProtKB-KW"/>
</dbReference>
<sequence length="159" mass="18298">MQGDEDVLDHLNGILKNELTSINQTFLHARMLNNWGIGGLGNRVYSRSIRAMKDADAVIERVLFLEGLPSMQELGKLWIGQDVQEIIDCELKLEQANLKDLRAAVVLCEQKRDYISRDDLTELIENHEEYVDWIEAQLYQIDKMGMQNYIQLMSGKGEN</sequence>